<dbReference type="CDD" id="cd06170">
    <property type="entry name" value="LuxR_C_like"/>
    <property type="match status" value="1"/>
</dbReference>
<accession>A0ABT9MP28</accession>
<evidence type="ECO:0000256" key="1">
    <source>
        <dbReference type="ARBA" id="ARBA00022741"/>
    </source>
</evidence>
<gene>
    <name evidence="4" type="ORF">J2S43_001550</name>
</gene>
<dbReference type="GO" id="GO:0003677">
    <property type="term" value="F:DNA binding"/>
    <property type="evidence" value="ECO:0007669"/>
    <property type="project" value="UniProtKB-KW"/>
</dbReference>
<dbReference type="Gene3D" id="1.10.10.10">
    <property type="entry name" value="Winged helix-like DNA-binding domain superfamily/Winged helix DNA-binding domain"/>
    <property type="match status" value="1"/>
</dbReference>
<reference evidence="4 5" key="1">
    <citation type="submission" date="2023-07" db="EMBL/GenBank/DDBJ databases">
        <title>Sequencing the genomes of 1000 actinobacteria strains.</title>
        <authorList>
            <person name="Klenk H.-P."/>
        </authorList>
    </citation>
    <scope>NUCLEOTIDE SEQUENCE [LARGE SCALE GENOMIC DNA]</scope>
    <source>
        <strain evidence="4 5">DSM 44710</strain>
    </source>
</reference>
<dbReference type="Gene3D" id="1.25.40.10">
    <property type="entry name" value="Tetratricopeptide repeat domain"/>
    <property type="match status" value="1"/>
</dbReference>
<dbReference type="InterPro" id="IPR016032">
    <property type="entry name" value="Sig_transdc_resp-reg_C-effctor"/>
</dbReference>
<protein>
    <submittedName>
        <fullName evidence="4">DNA-binding CsgD family transcriptional regulator</fullName>
    </submittedName>
</protein>
<keyword evidence="2" id="KW-0067">ATP-binding</keyword>
<dbReference type="SUPFAM" id="SSF52540">
    <property type="entry name" value="P-loop containing nucleoside triphosphate hydrolases"/>
    <property type="match status" value="1"/>
</dbReference>
<dbReference type="EMBL" id="JAUSRA010000001">
    <property type="protein sequence ID" value="MDP9793038.1"/>
    <property type="molecule type" value="Genomic_DNA"/>
</dbReference>
<dbReference type="SMART" id="SM00421">
    <property type="entry name" value="HTH_LUXR"/>
    <property type="match status" value="1"/>
</dbReference>
<dbReference type="Pfam" id="PF13191">
    <property type="entry name" value="AAA_16"/>
    <property type="match status" value="1"/>
</dbReference>
<keyword evidence="5" id="KW-1185">Reference proteome</keyword>
<dbReference type="InterPro" id="IPR027417">
    <property type="entry name" value="P-loop_NTPase"/>
</dbReference>
<dbReference type="InterPro" id="IPR011990">
    <property type="entry name" value="TPR-like_helical_dom_sf"/>
</dbReference>
<dbReference type="InterPro" id="IPR000792">
    <property type="entry name" value="Tscrpt_reg_LuxR_C"/>
</dbReference>
<dbReference type="PROSITE" id="PS50043">
    <property type="entry name" value="HTH_LUXR_2"/>
    <property type="match status" value="1"/>
</dbReference>
<feature type="domain" description="HTH luxR-type" evidence="3">
    <location>
        <begin position="823"/>
        <end position="888"/>
    </location>
</feature>
<dbReference type="PANTHER" id="PTHR16305">
    <property type="entry name" value="TESTICULAR SOLUBLE ADENYLYL CYCLASE"/>
    <property type="match status" value="1"/>
</dbReference>
<keyword evidence="4" id="KW-0238">DNA-binding</keyword>
<dbReference type="Gene3D" id="3.40.50.300">
    <property type="entry name" value="P-loop containing nucleotide triphosphate hydrolases"/>
    <property type="match status" value="1"/>
</dbReference>
<evidence type="ECO:0000256" key="2">
    <source>
        <dbReference type="ARBA" id="ARBA00022840"/>
    </source>
</evidence>
<dbReference type="PRINTS" id="PR00038">
    <property type="entry name" value="HTHLUXR"/>
</dbReference>
<proteinExistence type="predicted"/>
<keyword evidence="1" id="KW-0547">Nucleotide-binding</keyword>
<evidence type="ECO:0000259" key="3">
    <source>
        <dbReference type="PROSITE" id="PS50043"/>
    </source>
</evidence>
<comment type="caution">
    <text evidence="4">The sequence shown here is derived from an EMBL/GenBank/DDBJ whole genome shotgun (WGS) entry which is preliminary data.</text>
</comment>
<dbReference type="SUPFAM" id="SSF46894">
    <property type="entry name" value="C-terminal effector domain of the bipartite response regulators"/>
    <property type="match status" value="1"/>
</dbReference>
<dbReference type="PROSITE" id="PS00622">
    <property type="entry name" value="HTH_LUXR_1"/>
    <property type="match status" value="1"/>
</dbReference>
<dbReference type="InterPro" id="IPR041664">
    <property type="entry name" value="AAA_16"/>
</dbReference>
<organism evidence="4 5">
    <name type="scientific">Catenuloplanes nepalensis</name>
    <dbReference type="NCBI Taxonomy" id="587533"/>
    <lineage>
        <taxon>Bacteria</taxon>
        <taxon>Bacillati</taxon>
        <taxon>Actinomycetota</taxon>
        <taxon>Actinomycetes</taxon>
        <taxon>Micromonosporales</taxon>
        <taxon>Micromonosporaceae</taxon>
        <taxon>Catenuloplanes</taxon>
    </lineage>
</organism>
<dbReference type="InterPro" id="IPR036388">
    <property type="entry name" value="WH-like_DNA-bd_sf"/>
</dbReference>
<sequence>MRTFGLRTAAIVGRHEEIRRLDALLAAAGAGQGGGLVLRGPAGIGKSTLLDHAAATADGFQIIRAAGAQFEKEMPFAGLHQLCVPLLGRLETLLGAHRDALRVAFGLAEGTPELFRVGLATLGLLVSAARDRPLLCVIDDAQWVDSASIGALAFLARRLACEPIAVLFGARTPGPAGGLDELPGLTITGIGDTDARTLLSTGTHLTLDEQIRDRLIAEARGNPLALLELPRAGGFALPEGTSVQSRLERVFADRAAGLPDAARLLLTVASADPTGDPGLLWPAARLLDLDLSAAATAATATGLIDFSNRVRFCHPLARSALYLAADPGGRRTAHSVLARATDPVTDPDRRAWHRSQACAGPDDEVAAELERSALRAQARGGVAAAAAFLERAAALSLDPADRSGRTLRAVSALLDAGSTDTAADLLATAGNAEFDERGHALRDQLRGRIAFVRPDDDNGPMFMLRAAQRLAVRDPAEARECLLEALEMSLLVGRGTGMMERVLAAAPPGHPPDVLDALRLLTTRGHHAAAPRLHEVLRDGQLRSRRPALAAMLAAELWDPDSYAAIVDWVMKTGRESGSPLMLRLGLALGVTHAVLTGDLGSAIAATAEEEALADATGGSPVFYHRLHLAAMRGRPREAHQLFATATAAAHRTGQLIANVHWSAAMLHNGLVDYPAALTAARQAVAQGGLSMAGFALPELVEAAMRCDEPDTAAAALESLTARAAAAGTATGLGVAAYARGLVTGVEEHYREAVDRLADSPLLAYRARAHLLYGEWLRRQGRRRHSREHLRTAHELLSGAGFQAYARRAADELRATGETARRRGPTYDQLTMQELTVARLVATGATTNEVAARLFLSPRTVDAHLRNVFRKLGITSRRQLRSNPELGV</sequence>
<dbReference type="Proteomes" id="UP001240984">
    <property type="component" value="Unassembled WGS sequence"/>
</dbReference>
<dbReference type="PANTHER" id="PTHR16305:SF35">
    <property type="entry name" value="TRANSCRIPTIONAL ACTIVATOR DOMAIN"/>
    <property type="match status" value="1"/>
</dbReference>
<name>A0ABT9MP28_9ACTN</name>
<evidence type="ECO:0000313" key="5">
    <source>
        <dbReference type="Proteomes" id="UP001240984"/>
    </source>
</evidence>
<dbReference type="RefSeq" id="WP_306827932.1">
    <property type="nucleotide sequence ID" value="NZ_JAUSRA010000001.1"/>
</dbReference>
<dbReference type="Pfam" id="PF00196">
    <property type="entry name" value="GerE"/>
    <property type="match status" value="1"/>
</dbReference>
<evidence type="ECO:0000313" key="4">
    <source>
        <dbReference type="EMBL" id="MDP9793038.1"/>
    </source>
</evidence>